<organism evidence="5 6">
    <name type="scientific">Dufourea novaeangliae</name>
    <name type="common">Sweat bee</name>
    <dbReference type="NCBI Taxonomy" id="178035"/>
    <lineage>
        <taxon>Eukaryota</taxon>
        <taxon>Metazoa</taxon>
        <taxon>Ecdysozoa</taxon>
        <taxon>Arthropoda</taxon>
        <taxon>Hexapoda</taxon>
        <taxon>Insecta</taxon>
        <taxon>Pterygota</taxon>
        <taxon>Neoptera</taxon>
        <taxon>Endopterygota</taxon>
        <taxon>Hymenoptera</taxon>
        <taxon>Apocrita</taxon>
        <taxon>Aculeata</taxon>
        <taxon>Apoidea</taxon>
        <taxon>Anthophila</taxon>
        <taxon>Halictidae</taxon>
        <taxon>Rophitinae</taxon>
        <taxon>Dufourea</taxon>
    </lineage>
</organism>
<feature type="compositionally biased region" description="Polar residues" evidence="3">
    <location>
        <begin position="795"/>
        <end position="812"/>
    </location>
</feature>
<feature type="compositionally biased region" description="Basic and acidic residues" evidence="3">
    <location>
        <begin position="881"/>
        <end position="907"/>
    </location>
</feature>
<feature type="transmembrane region" description="Helical" evidence="4">
    <location>
        <begin position="1688"/>
        <end position="1706"/>
    </location>
</feature>
<keyword evidence="4" id="KW-1133">Transmembrane helix</keyword>
<feature type="region of interest" description="Disordered" evidence="3">
    <location>
        <begin position="880"/>
        <end position="909"/>
    </location>
</feature>
<dbReference type="Proteomes" id="UP000076502">
    <property type="component" value="Unassembled WGS sequence"/>
</dbReference>
<feature type="region of interest" description="Disordered" evidence="3">
    <location>
        <begin position="1353"/>
        <end position="1377"/>
    </location>
</feature>
<gene>
    <name evidence="5" type="ORF">WN55_07702</name>
</gene>
<keyword evidence="4" id="KW-0812">Transmembrane</keyword>
<keyword evidence="4" id="KW-0472">Membrane</keyword>
<feature type="compositionally biased region" description="Acidic residues" evidence="3">
    <location>
        <begin position="1353"/>
        <end position="1366"/>
    </location>
</feature>
<evidence type="ECO:0000256" key="4">
    <source>
        <dbReference type="SAM" id="Phobius"/>
    </source>
</evidence>
<dbReference type="InterPro" id="IPR051279">
    <property type="entry name" value="PP1-Reg/Actin-Interact_Protein"/>
</dbReference>
<feature type="region of interest" description="Disordered" evidence="3">
    <location>
        <begin position="556"/>
        <end position="579"/>
    </location>
</feature>
<dbReference type="PANTHER" id="PTHR24112:SF9">
    <property type="entry name" value="PROTEIN PHOSPHATASE 1 REGULATORY SUBUNIT 37"/>
    <property type="match status" value="1"/>
</dbReference>
<sequence>MSEGADSVTPICENSLTTLKVDPEEVDPEKLPPRIISHNTRRPRFGIGNAPLSPYILIDGKKLRSSLAFSKRRPPRRVSFPANDNLLVTGCLEPANPWRLAENVNRDDLISAYKDSCTKHNTDPLEVVISQLQSLDTSQKHSEQFNLRGQTLDPNDCEALEEILKRIQFDKVDLEATSLNDQSSVILFDMLEYYESAKQLIISSNQGIGVHGWHACANLIRKTQCLEHLEAKDITLNEQYMNILSRALRLICNLHVLKLENCGLSGRSTVTLVAALKMNTGIRELYLADNGLNLYDAIQLGSLLRFNNHIQLLDISNNNIQDNGVRDILEGLINQINEDKSGKGLSILVLWNNQLTKKSAPYFARIITLSKTLETLNIGKNVLTDDLILTIKDALMKNHTLLQLGIQSTELTCDGIVALSEIIETNQILQRIDLRNNDIRVTGLSALNSAMKKNKSITKIDFDLKLRTKVDDSDQTLYTQLLTEIQVCCSENEQNRIIEETSEGSESSHHSILCSTNSRKISLTCQTLPCSLSTVISIRNNEQGQTMLEPKRINGGRLRSPALSPASSPIASPIPSPSRSRFVVSRVPETSLCSTDSSASTSPVTLSLESSTYLASSASGPSRFRVSVVESAKTIFHKPVVASSKADITFDVKFKVNSTGSTVSDDSVGVFGSKLETSNAQSGEQFRNGSGNVSHITSNKLNERCTPPTHEFVTLNDEQQSTEAAVKAIKVDHSAESVILENMEHGNVQNNHINISTRLESTASIKHIGLSESYRNDDSKDSKTSINVNKDDRNSTIITNNKPNPANKQQDMTKSLPGAVLNERTESQAQTRQKSCIQKHTPNLEKLLALFQQPSCLFPTSQLKSKSTFQDTANNVTATESKFHGYLNEDKNRSSHQKTEDSSESPKSKLTKSFNISQILSLKSLTNMFPSFKFDGNLNVSEQTSKSYSKPVTEVNLLLREKSRNADYSNDNKQLKVHVKGQEINLFTVGNRLVPEEIQSKSYVELIKKNFLLPEHYMVSNIGIDNCLKIANNNLLTRISENKLIVPLSKFVNRYKCPVLKATISNVKIEDIEKVLSKVDSIMVKTTCDKTLTDSINFTSDSSSLSCNIMYDITNINDTFAVNMSDKLHNLVILNLNARRDLKDNFVFNIDNKQNNLACFMCKTERGYNISNESFAYQDAFEVNLGRNCLNNEVTKCIDTNYRKEACTNVYNTPSNEVKGRDVCRVNNSTDWQSISVSGKSKARISKKNYMYEDINLDSSGVSADSSTSSDYKEEVISTQRVQKVMKPFDTTDKKYLELYDDNVFMEDSMSSMLEKTDVMPVSRTCSCIADFDKSIPKDLIFYIADISSLDESSIEEKDEEEEEISPETIPNEWSNDAVQPKSSFYNLSQSNRTMNLIIEEPENICSTNEVSKIEEKNFSTSHNVQDSTHFPSKEEFQESNESGINESECSSICTKVYSIAHPKKDVSLLKKSSDIRGNTLENIYMFTKFGSNIAQRVKFTNPNAISDMTQKYLNTIKCAVATTMCSKAAANTRSNMRVEVISDETQNKTGNTEDEDEEMEDMEIEGTRYARENNNLYDLDDEIDEIDELEELTMDLEPQYQRFSVLDLVNMPQYFAKPDGEDPLGKIQACLYPCIKLSMLASVHDVLLRSNCKTFAHAGQRVAFWMVPSAVVALSILPILQRWFHIPFPLSLNIAVIAVFCAVINKEFRNGIDDNMDTLDWSPGKLHQHHRSCDH</sequence>
<proteinExistence type="predicted"/>
<keyword evidence="2" id="KW-0677">Repeat</keyword>
<dbReference type="CDD" id="cd00116">
    <property type="entry name" value="LRR_RI"/>
    <property type="match status" value="1"/>
</dbReference>
<feature type="compositionally biased region" description="Polar residues" evidence="3">
    <location>
        <begin position="1422"/>
        <end position="1431"/>
    </location>
</feature>
<feature type="compositionally biased region" description="Low complexity" evidence="3">
    <location>
        <begin position="557"/>
        <end position="579"/>
    </location>
</feature>
<protein>
    <submittedName>
        <fullName evidence="5">Protein phosphatase 1 regulatory subunit 37</fullName>
    </submittedName>
</protein>
<dbReference type="Gene3D" id="3.80.10.10">
    <property type="entry name" value="Ribonuclease Inhibitor"/>
    <property type="match status" value="1"/>
</dbReference>
<accession>A0A154P614</accession>
<evidence type="ECO:0000313" key="6">
    <source>
        <dbReference type="Proteomes" id="UP000076502"/>
    </source>
</evidence>
<evidence type="ECO:0000256" key="3">
    <source>
        <dbReference type="SAM" id="MobiDB-lite"/>
    </source>
</evidence>
<dbReference type="STRING" id="178035.A0A154P614"/>
<keyword evidence="6" id="KW-1185">Reference proteome</keyword>
<dbReference type="EMBL" id="KQ434823">
    <property type="protein sequence ID" value="KZC07291.1"/>
    <property type="molecule type" value="Genomic_DNA"/>
</dbReference>
<reference evidence="5 6" key="1">
    <citation type="submission" date="2015-07" db="EMBL/GenBank/DDBJ databases">
        <title>The genome of Dufourea novaeangliae.</title>
        <authorList>
            <person name="Pan H."/>
            <person name="Kapheim K."/>
        </authorList>
    </citation>
    <scope>NUCLEOTIDE SEQUENCE [LARGE SCALE GENOMIC DNA]</scope>
    <source>
        <strain evidence="5">0120121106</strain>
        <tissue evidence="5">Whole body</tissue>
    </source>
</reference>
<dbReference type="PANTHER" id="PTHR24112">
    <property type="entry name" value="LEUCINE-RICH REPEAT, ISOFORM F-RELATED"/>
    <property type="match status" value="1"/>
</dbReference>
<name>A0A154P614_DUFNO</name>
<keyword evidence="1" id="KW-0433">Leucine-rich repeat</keyword>
<feature type="region of interest" description="Disordered" evidence="3">
    <location>
        <begin position="773"/>
        <end position="812"/>
    </location>
</feature>
<dbReference type="SUPFAM" id="SSF52047">
    <property type="entry name" value="RNI-like"/>
    <property type="match status" value="1"/>
</dbReference>
<evidence type="ECO:0000313" key="5">
    <source>
        <dbReference type="EMBL" id="KZC07291.1"/>
    </source>
</evidence>
<dbReference type="SMART" id="SM00368">
    <property type="entry name" value="LRR_RI"/>
    <property type="match status" value="6"/>
</dbReference>
<dbReference type="InterPro" id="IPR032675">
    <property type="entry name" value="LRR_dom_sf"/>
</dbReference>
<feature type="compositionally biased region" description="Basic and acidic residues" evidence="3">
    <location>
        <begin position="774"/>
        <end position="794"/>
    </location>
</feature>
<dbReference type="OrthoDB" id="10034042at2759"/>
<evidence type="ECO:0000256" key="2">
    <source>
        <dbReference type="ARBA" id="ARBA00022737"/>
    </source>
</evidence>
<evidence type="ECO:0000256" key="1">
    <source>
        <dbReference type="ARBA" id="ARBA00022614"/>
    </source>
</evidence>
<feature type="region of interest" description="Disordered" evidence="3">
    <location>
        <begin position="1422"/>
        <end position="1442"/>
    </location>
</feature>